<protein>
    <recommendedName>
        <fullName evidence="5">VWFA domain-containing protein</fullName>
    </recommendedName>
</protein>
<dbReference type="InterPro" id="IPR036465">
    <property type="entry name" value="vWFA_dom_sf"/>
</dbReference>
<accession>A0AAN7Z1U6</accession>
<feature type="compositionally biased region" description="Polar residues" evidence="2">
    <location>
        <begin position="1"/>
        <end position="21"/>
    </location>
</feature>
<proteinExistence type="predicted"/>
<organism evidence="3 4">
    <name type="scientific">Xylaria bambusicola</name>
    <dbReference type="NCBI Taxonomy" id="326684"/>
    <lineage>
        <taxon>Eukaryota</taxon>
        <taxon>Fungi</taxon>
        <taxon>Dikarya</taxon>
        <taxon>Ascomycota</taxon>
        <taxon>Pezizomycotina</taxon>
        <taxon>Sordariomycetes</taxon>
        <taxon>Xylariomycetidae</taxon>
        <taxon>Xylariales</taxon>
        <taxon>Xylariaceae</taxon>
        <taxon>Xylaria</taxon>
    </lineage>
</organism>
<evidence type="ECO:0000256" key="2">
    <source>
        <dbReference type="SAM" id="MobiDB-lite"/>
    </source>
</evidence>
<evidence type="ECO:0000313" key="3">
    <source>
        <dbReference type="EMBL" id="KAK5633905.1"/>
    </source>
</evidence>
<reference evidence="3 4" key="1">
    <citation type="submission" date="2023-10" db="EMBL/GenBank/DDBJ databases">
        <title>Draft genome sequence of Xylaria bambusicola isolate GMP-LS, the root and basal stem rot pathogen of sugarcane in Indonesia.</title>
        <authorList>
            <person name="Selvaraj P."/>
            <person name="Muralishankar V."/>
            <person name="Muruganantham S."/>
            <person name="Sp S."/>
            <person name="Haryani S."/>
            <person name="Lau K.J.X."/>
            <person name="Naqvi N.I."/>
        </authorList>
    </citation>
    <scope>NUCLEOTIDE SEQUENCE [LARGE SCALE GENOMIC DNA]</scope>
    <source>
        <strain evidence="3">GMP-LS</strain>
    </source>
</reference>
<comment type="caution">
    <text evidence="3">The sequence shown here is derived from an EMBL/GenBank/DDBJ whole genome shotgun (WGS) entry which is preliminary data.</text>
</comment>
<dbReference type="SUPFAM" id="SSF53300">
    <property type="entry name" value="vWA-like"/>
    <property type="match status" value="1"/>
</dbReference>
<sequence length="927" mass="100715">MSVSESAEASATGLPTTSTVVDEQPQKANIDGQLFRDASVSFAVDISGSTYGATLAAETAFIKNVSNLLSPRARFDCSILPWDDTAHPSLSLAQLHKLEDRGGTNPGAILENASHKATLKASSVWFLMTDGLIPSETRIKFAHDIAKHGVHSISCVVVVFGNPSIGPSSCDISVGVSLFAAVPNCAFLFCNETNDDLRAMQTKGVFNVLLKGQPPPVFDSSSSWDSLPQVCVADFAAISIPTPKHLDANEVALQDSLVINMDDLFANCLSADQVASIFADGNNLDSVRMTMQARGQQDDFRHWLRKQAISPDDPLFKPRRDLSGKAGSLFIEVFDLVSRGQLPPASLQLRLRTAYRENMRHFIAEAQDQIRKAEERKTIIKDAETSCATPIHLSPAISPSYIRVRPSTASAPQLILPECPPMSSGCLGTPLGQVVRVPSMPPRAPYKITKQTTKSATMYRQNQKHRHREESWGSWITKATDVSLRGLLYSPGLRSTKGSFRGTCPLCGANDMTLSWVFRAASSSPSPTGANTEGFPLPRSHTRLAFPLAMGHFKETSSVLASLFPASTPRLLGPSPQIPSLVCDPCSVFYTNNGALSFGITTALPLVSFFENREAVCGALMTAFEGRFAESDLPQVFLSVLMFAAERSVGTPRPLETPAHSRIEFDIPATMAAAAAATTFRAAVDWTVRDILHSVVALRELSESFSLPSNSPAPVWPLATVLAGSFEELDSSCDNNGRSLAAPLLRYPLPGFVTIVRAVSLLNVDVESRRRAVFRRLLHLVCEELDKMADQAPYSQSVAQVFSGLLGRPLSTKLNTDRDRSEWEPTVSISIQNLRHTSLLGPASYGMMCRAEEFRHLEDPLTAWVPPAIALFLHTLFMVVTTKPRMGASETFQTVTNTKLVGNALYRPEGVNEDDVRGLVSLLQDIA</sequence>
<feature type="coiled-coil region" evidence="1">
    <location>
        <begin position="356"/>
        <end position="383"/>
    </location>
</feature>
<name>A0AAN7Z1U6_9PEZI</name>
<evidence type="ECO:0000313" key="4">
    <source>
        <dbReference type="Proteomes" id="UP001305414"/>
    </source>
</evidence>
<feature type="region of interest" description="Disordered" evidence="2">
    <location>
        <begin position="1"/>
        <end position="23"/>
    </location>
</feature>
<dbReference type="AlphaFoldDB" id="A0AAN7Z1U6"/>
<keyword evidence="4" id="KW-1185">Reference proteome</keyword>
<evidence type="ECO:0000256" key="1">
    <source>
        <dbReference type="SAM" id="Coils"/>
    </source>
</evidence>
<dbReference type="EMBL" id="JAWHQM010000037">
    <property type="protein sequence ID" value="KAK5633905.1"/>
    <property type="molecule type" value="Genomic_DNA"/>
</dbReference>
<gene>
    <name evidence="3" type="ORF">RRF57_009619</name>
</gene>
<evidence type="ECO:0008006" key="5">
    <source>
        <dbReference type="Google" id="ProtNLM"/>
    </source>
</evidence>
<dbReference type="Proteomes" id="UP001305414">
    <property type="component" value="Unassembled WGS sequence"/>
</dbReference>
<keyword evidence="1" id="KW-0175">Coiled coil</keyword>